<evidence type="ECO:0000313" key="8">
    <source>
        <dbReference type="EMBL" id="SGZ58007.1"/>
    </source>
</evidence>
<evidence type="ECO:0000256" key="3">
    <source>
        <dbReference type="ARBA" id="ARBA00022630"/>
    </source>
</evidence>
<keyword evidence="9" id="KW-1185">Reference proteome</keyword>
<keyword evidence="5" id="KW-0560">Oxidoreductase</keyword>
<comment type="similarity">
    <text evidence="2">Belongs to the MSOX/MTOX family.</text>
</comment>
<evidence type="ECO:0000256" key="1">
    <source>
        <dbReference type="ARBA" id="ARBA00001974"/>
    </source>
</evidence>
<accession>A0A1L0C350</accession>
<dbReference type="GO" id="GO:0050660">
    <property type="term" value="F:flavin adenine dinucleotide binding"/>
    <property type="evidence" value="ECO:0007669"/>
    <property type="project" value="InterPro"/>
</dbReference>
<dbReference type="Gene3D" id="3.50.50.60">
    <property type="entry name" value="FAD/NAD(P)-binding domain"/>
    <property type="match status" value="1"/>
</dbReference>
<sequence>MTTVLIVGCGVMGLSSALELAQQGYHVTAIDAYPVPSPWSAANDYNKIIRTEYSELMYTKMSIEALDLWRSSPMFKDTFNECGRVMLTPKSYISRKEFEQVGIDNLKRVGVGKKIEIFRGGEELTSKFPIFTGNVVKNDEEFKWNPESGLAHAANSLRAVYANAKLLGVKFFFGDVGNAVRIETVDGIDSVTTVDGTRYMADKIIVTMGASTGYLVDMKTQQAATGLFVTHIRVNEKEYFKYKDMPVVFDSDMGYFFPPDPETRILKLCLPGSGASNYVKDPFDRGEKKSLPRYKLQNPRDTIPSDEPARALALLRKFAPELAYHKLFDHKVCWIADTSDSHFIVDEVPGYNQLYVATGDSGHAFKFLPNIGKYVRKKLEGTLDPELNYCWRWKSDATAFNATNCTWRVVDRELDFSEITFYDEVNLKF</sequence>
<feature type="domain" description="FAD dependent oxidoreductase" evidence="7">
    <location>
        <begin position="4"/>
        <end position="375"/>
    </location>
</feature>
<evidence type="ECO:0000313" key="9">
    <source>
        <dbReference type="Proteomes" id="UP000182334"/>
    </source>
</evidence>
<dbReference type="OrthoDB" id="2219495at2759"/>
<feature type="signal peptide" evidence="6">
    <location>
        <begin position="1"/>
        <end position="17"/>
    </location>
</feature>
<dbReference type="EMBL" id="LT635762">
    <property type="protein sequence ID" value="SGZ58007.1"/>
    <property type="molecule type" value="Genomic_DNA"/>
</dbReference>
<protein>
    <submittedName>
        <fullName evidence="8">CIC11C00000004527</fullName>
    </submittedName>
</protein>
<organism evidence="8 9">
    <name type="scientific">Sungouiella intermedia</name>
    <dbReference type="NCBI Taxonomy" id="45354"/>
    <lineage>
        <taxon>Eukaryota</taxon>
        <taxon>Fungi</taxon>
        <taxon>Dikarya</taxon>
        <taxon>Ascomycota</taxon>
        <taxon>Saccharomycotina</taxon>
        <taxon>Pichiomycetes</taxon>
        <taxon>Metschnikowiaceae</taxon>
        <taxon>Sungouiella</taxon>
    </lineage>
</organism>
<keyword evidence="4" id="KW-0274">FAD</keyword>
<dbReference type="Gene3D" id="3.30.9.10">
    <property type="entry name" value="D-Amino Acid Oxidase, subunit A, domain 2"/>
    <property type="match status" value="1"/>
</dbReference>
<dbReference type="Pfam" id="PF01266">
    <property type="entry name" value="DAO"/>
    <property type="match status" value="1"/>
</dbReference>
<gene>
    <name evidence="8" type="ORF">SAMEA4029010_CIC11G00000004527</name>
</gene>
<dbReference type="InterPro" id="IPR045170">
    <property type="entry name" value="MTOX"/>
</dbReference>
<proteinExistence type="inferred from homology"/>
<dbReference type="InterPro" id="IPR006076">
    <property type="entry name" value="FAD-dep_OxRdtase"/>
</dbReference>
<dbReference type="InterPro" id="IPR036188">
    <property type="entry name" value="FAD/NAD-bd_sf"/>
</dbReference>
<evidence type="ECO:0000256" key="6">
    <source>
        <dbReference type="SAM" id="SignalP"/>
    </source>
</evidence>
<evidence type="ECO:0000256" key="4">
    <source>
        <dbReference type="ARBA" id="ARBA00022827"/>
    </source>
</evidence>
<dbReference type="GO" id="GO:0008115">
    <property type="term" value="F:sarcosine oxidase activity"/>
    <property type="evidence" value="ECO:0007669"/>
    <property type="project" value="TreeGrafter"/>
</dbReference>
<evidence type="ECO:0000259" key="7">
    <source>
        <dbReference type="Pfam" id="PF01266"/>
    </source>
</evidence>
<evidence type="ECO:0000256" key="5">
    <source>
        <dbReference type="ARBA" id="ARBA00023002"/>
    </source>
</evidence>
<keyword evidence="3" id="KW-0285">Flavoprotein</keyword>
<dbReference type="STRING" id="45354.A0A1L0C350"/>
<dbReference type="GO" id="GO:0051698">
    <property type="term" value="F:saccharopine oxidase activity"/>
    <property type="evidence" value="ECO:0007669"/>
    <property type="project" value="TreeGrafter"/>
</dbReference>
<dbReference type="SUPFAM" id="SSF51905">
    <property type="entry name" value="FAD/NAD(P)-binding domain"/>
    <property type="match status" value="1"/>
</dbReference>
<reference evidence="8 9" key="1">
    <citation type="submission" date="2016-10" db="EMBL/GenBank/DDBJ databases">
        <authorList>
            <person name="de Groot N.N."/>
        </authorList>
    </citation>
    <scope>NUCLEOTIDE SEQUENCE [LARGE SCALE GENOMIC DNA]</scope>
    <source>
        <strain evidence="8 9">CBS 141442</strain>
    </source>
</reference>
<keyword evidence="6" id="KW-0732">Signal</keyword>
<dbReference type="PANTHER" id="PTHR10961">
    <property type="entry name" value="PEROXISOMAL SARCOSINE OXIDASE"/>
    <property type="match status" value="1"/>
</dbReference>
<comment type="cofactor">
    <cofactor evidence="1">
        <name>FAD</name>
        <dbReference type="ChEBI" id="CHEBI:57692"/>
    </cofactor>
</comment>
<dbReference type="AlphaFoldDB" id="A0A1L0C350"/>
<dbReference type="Proteomes" id="UP000182334">
    <property type="component" value="Chromosome VII"/>
</dbReference>
<dbReference type="PANTHER" id="PTHR10961:SF26">
    <property type="entry name" value="L-SACCHAROPINE OXIDASE"/>
    <property type="match status" value="1"/>
</dbReference>
<evidence type="ECO:0000256" key="2">
    <source>
        <dbReference type="ARBA" id="ARBA00010989"/>
    </source>
</evidence>
<feature type="chain" id="PRO_5012814827" evidence="6">
    <location>
        <begin position="18"/>
        <end position="429"/>
    </location>
</feature>
<name>A0A1L0C350_9ASCO</name>